<dbReference type="Proteomes" id="UP000286137">
    <property type="component" value="Unassembled WGS sequence"/>
</dbReference>
<evidence type="ECO:0000313" key="5">
    <source>
        <dbReference type="EMBL" id="NSI18046.1"/>
    </source>
</evidence>
<dbReference type="Proteomes" id="UP001297422">
    <property type="component" value="Unassembled WGS sequence"/>
</dbReference>
<proteinExistence type="predicted"/>
<protein>
    <recommendedName>
        <fullName evidence="20">Bypass of forespore C C-terminal domain-containing protein</fullName>
    </recommendedName>
</protein>
<reference evidence="1" key="5">
    <citation type="submission" date="2021-10" db="EMBL/GenBank/DDBJ databases">
        <title>Collection of gut derived symbiotic bacterial strains cultured from healthy donors.</title>
        <authorList>
            <person name="Lin H."/>
            <person name="Littmann E."/>
            <person name="Claire K."/>
            <person name="Pamer E."/>
        </authorList>
    </citation>
    <scope>NUCLEOTIDE SEQUENCE</scope>
    <source>
        <strain evidence="1">MSK.23.4</strain>
    </source>
</reference>
<organism evidence="12 17">
    <name type="scientific">Mediterraneibacter gnavus</name>
    <name type="common">Ruminococcus gnavus</name>
    <dbReference type="NCBI Taxonomy" id="33038"/>
    <lineage>
        <taxon>Bacteria</taxon>
        <taxon>Bacillati</taxon>
        <taxon>Bacillota</taxon>
        <taxon>Clostridia</taxon>
        <taxon>Lachnospirales</taxon>
        <taxon>Lachnospiraceae</taxon>
        <taxon>Mediterraneibacter</taxon>
    </lineage>
</organism>
<evidence type="ECO:0000313" key="6">
    <source>
        <dbReference type="EMBL" id="NSI56874.1"/>
    </source>
</evidence>
<dbReference type="EMBL" id="QRQE01000009">
    <property type="protein sequence ID" value="RHM79078.1"/>
    <property type="molecule type" value="Genomic_DNA"/>
</dbReference>
<evidence type="ECO:0000313" key="3">
    <source>
        <dbReference type="EMBL" id="MCZ0688474.1"/>
    </source>
</evidence>
<reference evidence="15 16" key="2">
    <citation type="submission" date="2018-08" db="EMBL/GenBank/DDBJ databases">
        <title>A genome reference for cultivated species of the human gut microbiota.</title>
        <authorList>
            <person name="Zou Y."/>
            <person name="Xue W."/>
            <person name="Luo G."/>
        </authorList>
    </citation>
    <scope>NUCLEOTIDE SEQUENCE [LARGE SCALE GENOMIC DNA]</scope>
    <source>
        <strain evidence="10 19">AF27-4BH</strain>
        <strain evidence="13 18">AF33-12</strain>
        <strain evidence="12 17">AM12-54</strain>
        <strain evidence="11 16">AM21-18</strain>
        <strain evidence="9 15">TF01-20-2</strain>
    </source>
</reference>
<accession>A0A2N5PPC1</accession>
<evidence type="ECO:0000313" key="18">
    <source>
        <dbReference type="Proteomes" id="UP000285610"/>
    </source>
</evidence>
<evidence type="ECO:0000313" key="4">
    <source>
        <dbReference type="EMBL" id="MDB8738497.1"/>
    </source>
</evidence>
<dbReference type="EMBL" id="JAAIRV010000001">
    <property type="protein sequence ID" value="NSI56874.1"/>
    <property type="molecule type" value="Genomic_DNA"/>
</dbReference>
<dbReference type="EMBL" id="NIHT01000001">
    <property type="protein sequence ID" value="PLT77743.1"/>
    <property type="molecule type" value="Genomic_DNA"/>
</dbReference>
<reference evidence="5" key="3">
    <citation type="journal article" date="2020" name="Cell Host Microbe">
        <title>Functional and Genomic Variation between Human-Derived Isolates of Lachnospiraceae Reveals Inter- and Intra-Species Diversity.</title>
        <authorList>
            <person name="Sorbara M.T."/>
            <person name="Littmann E.R."/>
            <person name="Fontana E."/>
            <person name="Moody T.U."/>
            <person name="Kohout C.E."/>
            <person name="Gjonbalaj M."/>
            <person name="Eaton V."/>
            <person name="Seok R."/>
            <person name="Leiner I.M."/>
            <person name="Pamer E.G."/>
        </authorList>
    </citation>
    <scope>NUCLEOTIDE SEQUENCE</scope>
    <source>
        <strain evidence="7">MSK.11.9</strain>
        <strain evidence="6">MSK.15.32</strain>
        <strain evidence="5">MSK.22.53</strain>
    </source>
</reference>
<gene>
    <name evidence="8" type="ORF">CDL23_01180</name>
    <name evidence="12" type="ORF">DW142_01180</name>
    <name evidence="11" type="ORF">DW243_01575</name>
    <name evidence="10" type="ORF">DWY88_02740</name>
    <name evidence="13" type="ORF">DWZ50_05140</name>
    <name evidence="9" type="ORF">DXC31_05180</name>
    <name evidence="5" type="ORF">G4958_01485</name>
    <name evidence="7" type="ORF">G4981_04930</name>
    <name evidence="6" type="ORF">G4993_00430</name>
    <name evidence="1" type="ORF">LIQ10_04985</name>
    <name evidence="3" type="ORF">OZZ16_00830</name>
    <name evidence="2" type="ORF">OZZ17_08005</name>
    <name evidence="4" type="ORF">PNU63_06865</name>
</gene>
<dbReference type="Proteomes" id="UP001211731">
    <property type="component" value="Unassembled WGS sequence"/>
</dbReference>
<reference evidence="4" key="7">
    <citation type="submission" date="2023-01" db="EMBL/GenBank/DDBJ databases">
        <title>Human gut microbiome strain richness.</title>
        <authorList>
            <person name="Chen-Liaw A."/>
        </authorList>
    </citation>
    <scope>NUCLEOTIDE SEQUENCE</scope>
    <source>
        <strain evidence="4">1001217st1_A9_1001217B_191108</strain>
    </source>
</reference>
<evidence type="ECO:0000313" key="13">
    <source>
        <dbReference type="EMBL" id="RHM79078.1"/>
    </source>
</evidence>
<dbReference type="STRING" id="33038.GCA_900067245_00155"/>
<evidence type="ECO:0000313" key="12">
    <source>
        <dbReference type="EMBL" id="RHJ16264.1"/>
    </source>
</evidence>
<dbReference type="Proteomes" id="UP000285610">
    <property type="component" value="Unassembled WGS sequence"/>
</dbReference>
<dbReference type="EMBL" id="JAPRBD010000001">
    <property type="protein sequence ID" value="MCZ0688474.1"/>
    <property type="molecule type" value="Genomic_DNA"/>
</dbReference>
<evidence type="ECO:0000313" key="16">
    <source>
        <dbReference type="Proteomes" id="UP000283981"/>
    </source>
</evidence>
<dbReference type="Proteomes" id="UP001296643">
    <property type="component" value="Unassembled WGS sequence"/>
</dbReference>
<evidence type="ECO:0000313" key="17">
    <source>
        <dbReference type="Proteomes" id="UP000283992"/>
    </source>
</evidence>
<dbReference type="EMBL" id="QRIS01000002">
    <property type="protein sequence ID" value="RHG88314.1"/>
    <property type="molecule type" value="Genomic_DNA"/>
</dbReference>
<name>A0A2N5PPC1_MEDGN</name>
<dbReference type="Proteomes" id="UP001296580">
    <property type="component" value="Unassembled WGS sequence"/>
</dbReference>
<evidence type="ECO:0000313" key="7">
    <source>
        <dbReference type="EMBL" id="NSI64620.1"/>
    </source>
</evidence>
<dbReference type="Proteomes" id="UP001079535">
    <property type="component" value="Unassembled WGS sequence"/>
</dbReference>
<evidence type="ECO:0000313" key="9">
    <source>
        <dbReference type="EMBL" id="RGM23977.1"/>
    </source>
</evidence>
<evidence type="ECO:0000313" key="14">
    <source>
        <dbReference type="Proteomes" id="UP000235093"/>
    </source>
</evidence>
<dbReference type="Proteomes" id="UP000235093">
    <property type="component" value="Unassembled WGS sequence"/>
</dbReference>
<evidence type="ECO:0008006" key="20">
    <source>
        <dbReference type="Google" id="ProtNLM"/>
    </source>
</evidence>
<dbReference type="EMBL" id="QRLN01000001">
    <property type="protein sequence ID" value="RHJ16264.1"/>
    <property type="molecule type" value="Genomic_DNA"/>
</dbReference>
<dbReference type="EMBL" id="QSSX01000009">
    <property type="protein sequence ID" value="RGM23977.1"/>
    <property type="molecule type" value="Genomic_DNA"/>
</dbReference>
<evidence type="ECO:0000313" key="19">
    <source>
        <dbReference type="Proteomes" id="UP000286137"/>
    </source>
</evidence>
<reference evidence="5" key="4">
    <citation type="submission" date="2020-02" db="EMBL/GenBank/DDBJ databases">
        <authorList>
            <person name="Littmann E."/>
            <person name="Sorbara M."/>
        </authorList>
    </citation>
    <scope>NUCLEOTIDE SEQUENCE</scope>
    <source>
        <strain evidence="7">MSK.11.9</strain>
        <strain evidence="6">MSK.15.32</strain>
        <strain evidence="5">MSK.22.53</strain>
    </source>
</reference>
<dbReference type="Proteomes" id="UP000260808">
    <property type="component" value="Unassembled WGS sequence"/>
</dbReference>
<dbReference type="RefSeq" id="WP_009244596.1">
    <property type="nucleotide sequence ID" value="NZ_AP031446.1"/>
</dbReference>
<evidence type="ECO:0000313" key="2">
    <source>
        <dbReference type="EMBL" id="MCZ0667487.1"/>
    </source>
</evidence>
<dbReference type="EMBL" id="JAAIRY010000005">
    <property type="protein sequence ID" value="NSI64620.1"/>
    <property type="molecule type" value="Genomic_DNA"/>
</dbReference>
<dbReference type="AlphaFoldDB" id="A0A2N5PPC1"/>
<dbReference type="EMBL" id="JAQMLR010000005">
    <property type="protein sequence ID" value="MDB8738497.1"/>
    <property type="molecule type" value="Genomic_DNA"/>
</dbReference>
<evidence type="ECO:0000313" key="8">
    <source>
        <dbReference type="EMBL" id="PLT77743.1"/>
    </source>
</evidence>
<dbReference type="Proteomes" id="UP000283992">
    <property type="component" value="Unassembled WGS sequence"/>
</dbReference>
<evidence type="ECO:0000313" key="15">
    <source>
        <dbReference type="Proteomes" id="UP000260808"/>
    </source>
</evidence>
<dbReference type="EMBL" id="JAPRAY010000009">
    <property type="protein sequence ID" value="MCZ0667487.1"/>
    <property type="molecule type" value="Genomic_DNA"/>
</dbReference>
<comment type="caution">
    <text evidence="12">The sequence shown here is derived from an EMBL/GenBank/DDBJ whole genome shotgun (WGS) entry which is preliminary data.</text>
</comment>
<dbReference type="EMBL" id="JAAIRM010000002">
    <property type="protein sequence ID" value="NSI18046.1"/>
    <property type="molecule type" value="Genomic_DNA"/>
</dbReference>
<dbReference type="Proteomes" id="UP001076974">
    <property type="component" value="Unassembled WGS sequence"/>
</dbReference>
<dbReference type="EMBL" id="JAJBNC010000006">
    <property type="protein sequence ID" value="MCB5493098.1"/>
    <property type="molecule type" value="Genomic_DNA"/>
</dbReference>
<dbReference type="Proteomes" id="UP000283981">
    <property type="component" value="Unassembled WGS sequence"/>
</dbReference>
<dbReference type="Proteomes" id="UP001296581">
    <property type="component" value="Unassembled WGS sequence"/>
</dbReference>
<evidence type="ECO:0000313" key="1">
    <source>
        <dbReference type="EMBL" id="MCB5493098.1"/>
    </source>
</evidence>
<dbReference type="EMBL" id="QRTJ01000003">
    <property type="protein sequence ID" value="RGQ70657.1"/>
    <property type="molecule type" value="Genomic_DNA"/>
</dbReference>
<sequence>MKKKYCIGFFVVLFVFVSLLGIGYQVSYQYVMDRQMARQQDKQQRSVAVKGEAEKNEGYYLAELHGYVVVYLSDQSTIYEFTDIPFEELPKEVQTNVKQKKYVETEEELYAFLENYSS</sequence>
<reference evidence="8 14" key="1">
    <citation type="journal article" date="2017" name="Genome Med.">
        <title>A novel Ruminococcus gnavus clade enriched in inflammatory bowel disease patients.</title>
        <authorList>
            <person name="Hall A.B."/>
            <person name="Yassour M."/>
            <person name="Sauk J."/>
            <person name="Garner A."/>
            <person name="Jiang X."/>
            <person name="Arthur T."/>
            <person name="Lagoudas G.K."/>
            <person name="Vatanen T."/>
            <person name="Fornelos N."/>
            <person name="Wilson R."/>
            <person name="Bertha M."/>
            <person name="Cohen M."/>
            <person name="Garber J."/>
            <person name="Khalili H."/>
            <person name="Gevers D."/>
            <person name="Ananthakrishnan A.N."/>
            <person name="Kugathasan S."/>
            <person name="Lander E.S."/>
            <person name="Blainey P."/>
            <person name="Vlamakis H."/>
            <person name="Xavier R.J."/>
            <person name="Huttenhower C."/>
        </authorList>
    </citation>
    <scope>NUCLEOTIDE SEQUENCE [LARGE SCALE GENOMIC DNA]</scope>
    <source>
        <strain evidence="8 14">RJX1125</strain>
    </source>
</reference>
<evidence type="ECO:0000313" key="11">
    <source>
        <dbReference type="EMBL" id="RHG88314.1"/>
    </source>
</evidence>
<evidence type="ECO:0000313" key="10">
    <source>
        <dbReference type="EMBL" id="RGQ70657.1"/>
    </source>
</evidence>
<reference evidence="2" key="6">
    <citation type="submission" date="2022-11" db="EMBL/GenBank/DDBJ databases">
        <title>Temperate bacteriophages infecting mucin-degrading bacterium Ruminococcus gnavus from the human gut.</title>
        <authorList>
            <person name="Buttimer C."/>
        </authorList>
    </citation>
    <scope>NUCLEOTIDE SEQUENCE</scope>
    <source>
        <strain evidence="2">CCUG 49994</strain>
        <strain evidence="3">CCUG 52279</strain>
    </source>
</reference>